<protein>
    <recommendedName>
        <fullName evidence="1">MrfA-like Zn-binding domain-containing protein</fullName>
    </recommendedName>
</protein>
<dbReference type="AlphaFoldDB" id="A0A9X0M968"/>
<proteinExistence type="predicted"/>
<dbReference type="InterPro" id="IPR047721">
    <property type="entry name" value="DrmB"/>
</dbReference>
<comment type="caution">
    <text evidence="2">The sequence shown here is derived from an EMBL/GenBank/DDBJ whole genome shotgun (WGS) entry which is preliminary data.</text>
</comment>
<evidence type="ECO:0000313" key="3">
    <source>
        <dbReference type="Proteomes" id="UP000075476"/>
    </source>
</evidence>
<evidence type="ECO:0000313" key="2">
    <source>
        <dbReference type="EMBL" id="KXY26710.1"/>
    </source>
</evidence>
<dbReference type="Proteomes" id="UP000075476">
    <property type="component" value="Unassembled WGS sequence"/>
</dbReference>
<sequence length="582" mass="66724">MKKEVGEVRPGQLITTYGPGAIIDSVNDSLMVLDIKYWQNCDEKIYDNKLAKFLKKDYFKKIPATGSYDLPSIPFPNYHVCSKCFHLFDIRETFKMSTYLSKGPSCPDCSTKSYPARFVVSCQENHLDDFPWRWWVHNRKETECRGKLYLKSSGKNSSLESLYVQCECGERKTMRGATQESYFERFKCTGNHPHKLNKKSPCASAIIPLQRGASNVYFPALRSAIVIPDKGEELNELFISLNDEIEQFRKVLGSALGDQWYIKYYELNHLENRGFSNAGAFLEKFKKYQQRKNPDEEMEYNQIKQAEYHTFTNFKDKVNLGGVFQAEIEKVPIDLQPYFKKIIKAYRLKEILVLLGFMRNDSPEPDVNEPQKIVWLESNSNENWLPAVEVHGEGIFLEFNKESIASWIKNNQVLSNRSDKFSTLYSKWIESKGWELRDNKNIVYVMLHTFAHLLIKQLSLQSGYSSVAIKERIYCGEDMAGILLYTGSTDQEGSLGGLVEMGTIKKLRELILKALEDATFCSSDPYCASLEPCEDNHLNGCACFACSMVSETSCEVGNRLLDRSLVVKTIDSQFAPFFEGLI</sequence>
<evidence type="ECO:0000259" key="1">
    <source>
        <dbReference type="Pfam" id="PF09369"/>
    </source>
</evidence>
<dbReference type="EMBL" id="LOMO01000276">
    <property type="protein sequence ID" value="KXY26710.1"/>
    <property type="molecule type" value="Genomic_DNA"/>
</dbReference>
<accession>A0A9X0M968</accession>
<feature type="domain" description="MrfA-like Zn-binding" evidence="1">
    <location>
        <begin position="450"/>
        <end position="546"/>
    </location>
</feature>
<gene>
    <name evidence="2" type="ORF">AT268_04330</name>
</gene>
<reference evidence="2 3" key="1">
    <citation type="submission" date="2015-12" db="EMBL/GenBank/DDBJ databases">
        <title>Bacillus cereus Group isolate.</title>
        <authorList>
            <person name="Kovac J."/>
        </authorList>
    </citation>
    <scope>NUCLEOTIDE SEQUENCE [LARGE SCALE GENOMIC DNA]</scope>
    <source>
        <strain evidence="2 3">FSL K6-0073</strain>
    </source>
</reference>
<dbReference type="NCBIfam" id="NF038324">
    <property type="entry name" value="DrmB_fam"/>
    <property type="match status" value="1"/>
</dbReference>
<dbReference type="RefSeq" id="WP_061664697.1">
    <property type="nucleotide sequence ID" value="NZ_LOMO01000276.1"/>
</dbReference>
<dbReference type="Pfam" id="PF09369">
    <property type="entry name" value="MZB"/>
    <property type="match status" value="1"/>
</dbReference>
<organism evidence="2 3">
    <name type="scientific">Bacillus cereus</name>
    <dbReference type="NCBI Taxonomy" id="1396"/>
    <lineage>
        <taxon>Bacteria</taxon>
        <taxon>Bacillati</taxon>
        <taxon>Bacillota</taxon>
        <taxon>Bacilli</taxon>
        <taxon>Bacillales</taxon>
        <taxon>Bacillaceae</taxon>
        <taxon>Bacillus</taxon>
        <taxon>Bacillus cereus group</taxon>
    </lineage>
</organism>
<name>A0A9X0M968_BACCE</name>
<dbReference type="InterPro" id="IPR018973">
    <property type="entry name" value="MZB"/>
</dbReference>